<evidence type="ECO:0000256" key="1">
    <source>
        <dbReference type="SAM" id="MobiDB-lite"/>
    </source>
</evidence>
<dbReference type="OrthoDB" id="10493992at2759"/>
<protein>
    <submittedName>
        <fullName evidence="2">Uncharacterized protein</fullName>
    </submittedName>
</protein>
<proteinExistence type="predicted"/>
<organism evidence="2 3">
    <name type="scientific">Arctia plantaginis</name>
    <name type="common">Wood tiger moth</name>
    <name type="synonym">Phalaena plantaginis</name>
    <dbReference type="NCBI Taxonomy" id="874455"/>
    <lineage>
        <taxon>Eukaryota</taxon>
        <taxon>Metazoa</taxon>
        <taxon>Ecdysozoa</taxon>
        <taxon>Arthropoda</taxon>
        <taxon>Hexapoda</taxon>
        <taxon>Insecta</taxon>
        <taxon>Pterygota</taxon>
        <taxon>Neoptera</taxon>
        <taxon>Endopterygota</taxon>
        <taxon>Lepidoptera</taxon>
        <taxon>Glossata</taxon>
        <taxon>Ditrysia</taxon>
        <taxon>Noctuoidea</taxon>
        <taxon>Erebidae</taxon>
        <taxon>Arctiinae</taxon>
        <taxon>Arctia</taxon>
    </lineage>
</organism>
<feature type="region of interest" description="Disordered" evidence="1">
    <location>
        <begin position="1"/>
        <end position="27"/>
    </location>
</feature>
<evidence type="ECO:0000313" key="2">
    <source>
        <dbReference type="EMBL" id="CAB3224872.1"/>
    </source>
</evidence>
<evidence type="ECO:0000313" key="3">
    <source>
        <dbReference type="Proteomes" id="UP000494256"/>
    </source>
</evidence>
<reference evidence="2 3" key="1">
    <citation type="submission" date="2020-04" db="EMBL/GenBank/DDBJ databases">
        <authorList>
            <person name="Wallbank WR R."/>
            <person name="Pardo Diaz C."/>
            <person name="Kozak K."/>
            <person name="Martin S."/>
            <person name="Jiggins C."/>
            <person name="Moest M."/>
            <person name="Warren A I."/>
            <person name="Byers J.R.P. K."/>
            <person name="Montejo-Kovacevich G."/>
            <person name="Yen C E."/>
        </authorList>
    </citation>
    <scope>NUCLEOTIDE SEQUENCE [LARGE SCALE GENOMIC DNA]</scope>
</reference>
<sequence length="316" mass="35579">METLPNENASSSQQRGRGRQSRGRQIYQRGRVTTMRRTKGADAMAILQEKIREKMYVGSNEEDALSRLSEQQTLKAITLSITTRGIGFGICHLTFISISYHENIRVPSMYAMYRVFLGLLEAKLESIKADLPVVPRLTEHIKQPGVTSDMLRAAQSVTIVPEPIRRIINAVGYVKYEDKIYVPAVASDPIDRHGVIIPRPENILLSTLRRTVEYLSNPNSSAGVRRRFHENCPIPGAIWADDILQNPDEIMPRNYDMVALLRFLMMFLTKLIAHLILQKDTTSDSSLTDIRPTTDDDFDDDNFKPTTTSSGGGSKL</sequence>
<comment type="caution">
    <text evidence="2">The sequence shown here is derived from an EMBL/GenBank/DDBJ whole genome shotgun (WGS) entry which is preliminary data.</text>
</comment>
<dbReference type="AlphaFoldDB" id="A0A8S0YYH5"/>
<gene>
    <name evidence="2" type="ORF">APLA_LOCUS2089</name>
</gene>
<feature type="region of interest" description="Disordered" evidence="1">
    <location>
        <begin position="284"/>
        <end position="316"/>
    </location>
</feature>
<dbReference type="Proteomes" id="UP000494256">
    <property type="component" value="Unassembled WGS sequence"/>
</dbReference>
<name>A0A8S0YYH5_ARCPL</name>
<dbReference type="EMBL" id="CADEBD010000175">
    <property type="protein sequence ID" value="CAB3224872.1"/>
    <property type="molecule type" value="Genomic_DNA"/>
</dbReference>
<accession>A0A8S0YYH5</accession>